<evidence type="ECO:0000256" key="3">
    <source>
        <dbReference type="ARBA" id="ARBA00022448"/>
    </source>
</evidence>
<keyword evidence="7" id="KW-1003">Cell membrane</keyword>
<keyword evidence="11" id="KW-1185">Reference proteome</keyword>
<proteinExistence type="inferred from homology"/>
<evidence type="ECO:0000256" key="2">
    <source>
        <dbReference type="ARBA" id="ARBA00005712"/>
    </source>
</evidence>
<reference evidence="10" key="1">
    <citation type="submission" date="2021-11" db="EMBL/GenBank/DDBJ databases">
        <title>Description of Mycoplasma bradburyaesp. nov.from sea birds: a tribute to a great mycoplasmologist.</title>
        <authorList>
            <person name="Ramirez A.S."/>
            <person name="Poveda C."/>
            <person name="Suarez-Perez A."/>
            <person name="Rosales R.S."/>
            <person name="Dijkman R."/>
            <person name="Feberwee A."/>
            <person name="Spergser J."/>
            <person name="Szostak M.P."/>
            <person name="Ressel L."/>
            <person name="Calabuig P."/>
            <person name="Catania S."/>
            <person name="Gobbo F."/>
            <person name="Timofte D."/>
            <person name="Poveda J.B."/>
        </authorList>
    </citation>
    <scope>NUCLEOTIDE SEQUENCE [LARGE SCALE GENOMIC DNA]</scope>
    <source>
        <strain evidence="10">T158</strain>
    </source>
</reference>
<evidence type="ECO:0000256" key="5">
    <source>
        <dbReference type="ARBA" id="ARBA00023136"/>
    </source>
</evidence>
<keyword evidence="7" id="KW-0375">Hydrogen ion transport</keyword>
<evidence type="ECO:0000256" key="6">
    <source>
        <dbReference type="ARBA" id="ARBA00023196"/>
    </source>
</evidence>
<evidence type="ECO:0000256" key="1">
    <source>
        <dbReference type="ARBA" id="ARBA00004184"/>
    </source>
</evidence>
<dbReference type="Pfam" id="PF02823">
    <property type="entry name" value="ATP-synt_DE_N"/>
    <property type="match status" value="1"/>
</dbReference>
<dbReference type="RefSeq" id="WP_255034922.1">
    <property type="nucleotide sequence ID" value="NZ_CP101414.1"/>
</dbReference>
<evidence type="ECO:0000313" key="11">
    <source>
        <dbReference type="Proteomes" id="UP001220940"/>
    </source>
</evidence>
<comment type="subcellular location">
    <subcellularLocation>
        <location evidence="7">Cell membrane</location>
        <topology evidence="7">Peripheral membrane protein</topology>
    </subcellularLocation>
    <subcellularLocation>
        <location evidence="1">Endomembrane system</location>
        <topology evidence="1">Peripheral membrane protein</topology>
    </subcellularLocation>
</comment>
<keyword evidence="7" id="KW-0066">ATP synthesis</keyword>
<evidence type="ECO:0000259" key="9">
    <source>
        <dbReference type="Pfam" id="PF02823"/>
    </source>
</evidence>
<keyword evidence="5 7" id="KW-0472">Membrane</keyword>
<dbReference type="Gene3D" id="2.60.15.10">
    <property type="entry name" value="F0F1 ATP synthase delta/epsilon subunit, N-terminal"/>
    <property type="match status" value="1"/>
</dbReference>
<dbReference type="HAMAP" id="MF_00530">
    <property type="entry name" value="ATP_synth_epsil_bac"/>
    <property type="match status" value="1"/>
</dbReference>
<dbReference type="InterPro" id="IPR036771">
    <property type="entry name" value="ATPsynth_dsu/esu_N"/>
</dbReference>
<name>A0ABT5GAF8_9MOLU</name>
<evidence type="ECO:0000256" key="7">
    <source>
        <dbReference type="HAMAP-Rule" id="MF_00530"/>
    </source>
</evidence>
<keyword evidence="3 7" id="KW-0813">Transport</keyword>
<dbReference type="SUPFAM" id="SSF51344">
    <property type="entry name" value="Epsilon subunit of F1F0-ATP synthase N-terminal domain"/>
    <property type="match status" value="1"/>
</dbReference>
<keyword evidence="8" id="KW-0175">Coiled coil</keyword>
<dbReference type="Proteomes" id="UP001220940">
    <property type="component" value="Unassembled WGS sequence"/>
</dbReference>
<accession>A0ABT5GAF8</accession>
<gene>
    <name evidence="7" type="primary">atpC</name>
    <name evidence="10" type="ORF">LNO68_02005</name>
</gene>
<dbReference type="EMBL" id="JAJHZM010000011">
    <property type="protein sequence ID" value="MDC4181960.1"/>
    <property type="molecule type" value="Genomic_DNA"/>
</dbReference>
<sequence length="130" mass="14871">MVKLKVLSPKGVLFDEDIEMILVKGSDGYAAFMKNTEPSIFSIKHSIGYITFLDKTKKAVVIDDATLYSNKNLIRIFALDFIVADKLSYDEILENKKELENKMKNTTDSKEIMRLQHALDIELLKLKEAK</sequence>
<keyword evidence="4 7" id="KW-0406">Ion transport</keyword>
<comment type="similarity">
    <text evidence="2 7">Belongs to the ATPase epsilon chain family.</text>
</comment>
<feature type="domain" description="ATP synthase F1 complex delta/epsilon subunit N-terminal" evidence="9">
    <location>
        <begin position="3"/>
        <end position="78"/>
    </location>
</feature>
<organism evidence="10 11">
    <name type="scientific">Mycoplasma bradburyae</name>
    <dbReference type="NCBI Taxonomy" id="2963128"/>
    <lineage>
        <taxon>Bacteria</taxon>
        <taxon>Bacillati</taxon>
        <taxon>Mycoplasmatota</taxon>
        <taxon>Mollicutes</taxon>
        <taxon>Mycoplasmataceae</taxon>
        <taxon>Mycoplasma</taxon>
    </lineage>
</organism>
<dbReference type="InterPro" id="IPR001469">
    <property type="entry name" value="ATP_synth_F1_dsu/esu"/>
</dbReference>
<evidence type="ECO:0000256" key="4">
    <source>
        <dbReference type="ARBA" id="ARBA00023065"/>
    </source>
</evidence>
<comment type="subunit">
    <text evidence="7">F-type ATPases have 2 components, CF(1) - the catalytic core - and CF(0) - the membrane proton channel. CF(1) has five subunits: alpha(3), beta(3), gamma(1), delta(1), epsilon(1). CF(0) has three main subunits: a, b and c.</text>
</comment>
<protein>
    <recommendedName>
        <fullName evidence="7">ATP synthase epsilon chain</fullName>
    </recommendedName>
    <alternativeName>
        <fullName evidence="7">ATP synthase F1 sector epsilon subunit</fullName>
    </alternativeName>
    <alternativeName>
        <fullName evidence="7">F-ATPase epsilon subunit</fullName>
    </alternativeName>
</protein>
<comment type="caution">
    <text evidence="10">The sequence shown here is derived from an EMBL/GenBank/DDBJ whole genome shotgun (WGS) entry which is preliminary data.</text>
</comment>
<comment type="function">
    <text evidence="7">Produces ATP from ADP in the presence of a proton gradient across the membrane.</text>
</comment>
<dbReference type="InterPro" id="IPR020546">
    <property type="entry name" value="ATP_synth_F1_dsu/esu_N"/>
</dbReference>
<feature type="coiled-coil region" evidence="8">
    <location>
        <begin position="89"/>
        <end position="116"/>
    </location>
</feature>
<evidence type="ECO:0000313" key="10">
    <source>
        <dbReference type="EMBL" id="MDC4181960.1"/>
    </source>
</evidence>
<keyword evidence="6 7" id="KW-0139">CF(1)</keyword>
<evidence type="ECO:0000256" key="8">
    <source>
        <dbReference type="SAM" id="Coils"/>
    </source>
</evidence>
<dbReference type="NCBIfam" id="NF001812">
    <property type="entry name" value="PRK00539.1"/>
    <property type="match status" value="1"/>
</dbReference>